<reference evidence="1 2" key="1">
    <citation type="journal article" date="2019" name="Int. J. Syst. Evol. Microbiol.">
        <title>The Global Catalogue of Microorganisms (GCM) 10K type strain sequencing project: providing services to taxonomists for standard genome sequencing and annotation.</title>
        <authorList>
            <consortium name="The Broad Institute Genomics Platform"/>
            <consortium name="The Broad Institute Genome Sequencing Center for Infectious Disease"/>
            <person name="Wu L."/>
            <person name="Ma J."/>
        </authorList>
    </citation>
    <scope>NUCLEOTIDE SEQUENCE [LARGE SCALE GENOMIC DNA]</scope>
    <source>
        <strain evidence="1 2">JCM 9731</strain>
    </source>
</reference>
<organism evidence="1 2">
    <name type="scientific">Bacillus carboniphilus</name>
    <dbReference type="NCBI Taxonomy" id="86663"/>
    <lineage>
        <taxon>Bacteria</taxon>
        <taxon>Bacillati</taxon>
        <taxon>Bacillota</taxon>
        <taxon>Bacilli</taxon>
        <taxon>Bacillales</taxon>
        <taxon>Bacillaceae</taxon>
        <taxon>Bacillus</taxon>
    </lineage>
</organism>
<evidence type="ECO:0000313" key="2">
    <source>
        <dbReference type="Proteomes" id="UP001500782"/>
    </source>
</evidence>
<name>A0ABN0WQN0_9BACI</name>
<proteinExistence type="predicted"/>
<accession>A0ABN0WQN0</accession>
<sequence length="59" mass="7136">MEQRLVKSICNLLVVFKIDKERIFDELNEIKESLEKPFPYGDTYKIQKDSKMNFRKILL</sequence>
<dbReference type="EMBL" id="BAAADJ010000063">
    <property type="protein sequence ID" value="GAA0344334.1"/>
    <property type="molecule type" value="Genomic_DNA"/>
</dbReference>
<comment type="caution">
    <text evidence="1">The sequence shown here is derived from an EMBL/GenBank/DDBJ whole genome shotgun (WGS) entry which is preliminary data.</text>
</comment>
<evidence type="ECO:0000313" key="1">
    <source>
        <dbReference type="EMBL" id="GAA0344334.1"/>
    </source>
</evidence>
<gene>
    <name evidence="1" type="ORF">GCM10008967_38420</name>
</gene>
<protein>
    <submittedName>
        <fullName evidence="1">Uncharacterized protein</fullName>
    </submittedName>
</protein>
<dbReference type="Proteomes" id="UP001500782">
    <property type="component" value="Unassembled WGS sequence"/>
</dbReference>
<keyword evidence="2" id="KW-1185">Reference proteome</keyword>